<comment type="caution">
    <text evidence="2">The sequence shown here is derived from an EMBL/GenBank/DDBJ whole genome shotgun (WGS) entry which is preliminary data.</text>
</comment>
<name>A0A934VVQ9_9BACT</name>
<keyword evidence="3" id="KW-1185">Reference proteome</keyword>
<reference evidence="2" key="1">
    <citation type="submission" date="2021-01" db="EMBL/GenBank/DDBJ databases">
        <title>Modified the classification status of verrucomicrobia.</title>
        <authorList>
            <person name="Feng X."/>
        </authorList>
    </citation>
    <scope>NUCLEOTIDE SEQUENCE</scope>
    <source>
        <strain evidence="2">KCTC 22041</strain>
    </source>
</reference>
<feature type="region of interest" description="Disordered" evidence="1">
    <location>
        <begin position="1026"/>
        <end position="1045"/>
    </location>
</feature>
<evidence type="ECO:0000313" key="3">
    <source>
        <dbReference type="Proteomes" id="UP000603141"/>
    </source>
</evidence>
<protein>
    <submittedName>
        <fullName evidence="2">Uncharacterized protein</fullName>
    </submittedName>
</protein>
<dbReference type="Proteomes" id="UP000603141">
    <property type="component" value="Unassembled WGS sequence"/>
</dbReference>
<organism evidence="2 3">
    <name type="scientific">Luteolibacter pohnpeiensis</name>
    <dbReference type="NCBI Taxonomy" id="454153"/>
    <lineage>
        <taxon>Bacteria</taxon>
        <taxon>Pseudomonadati</taxon>
        <taxon>Verrucomicrobiota</taxon>
        <taxon>Verrucomicrobiia</taxon>
        <taxon>Verrucomicrobiales</taxon>
        <taxon>Verrucomicrobiaceae</taxon>
        <taxon>Luteolibacter</taxon>
    </lineage>
</organism>
<proteinExistence type="predicted"/>
<dbReference type="EMBL" id="JAENIJ010000007">
    <property type="protein sequence ID" value="MBK1882053.1"/>
    <property type="molecule type" value="Genomic_DNA"/>
</dbReference>
<gene>
    <name evidence="2" type="ORF">JIN85_06480</name>
</gene>
<sequence length="2245" mass="250438">MIKTLAFLCLTATQLLANPDLFRERFADPVTREASLSMLTPGSRDFFFYQALHFQLTGNQSEFARTIKDWKTASSRKDNPVSQKGLGDLENRQLVLNYTDDPDKALPKLVEKLGLKFNDTPPETISAAPESPTQVDPAWITTSSFEKIASTKNPDKPYLTYVKQRLYQELENAADFDEAEALWFALKIDRPDLPGFMKLLDRLLALERPPIFHNLPCSSQLSHDQLKQLAQSHPTLLADESFTIAYLTSMRPNSTVDLERDLKARAAHLQACLEFTKSLPPALNSLKLHVLYHHLLLQEELGNYPKAEFLDYLAIPRTNHPFILTDKNRQQTSSPNLTKDYLQATGCHPVQNDEEMVTRLLQHFLAQSSDASDFAPYIESSQLKHLQTVAQLLHSADPAVWGAGLTPEELDQLKNRVTLSFAPQTPQILGSDDSVILPLKLKNTPSVLVRIFEINLPDYLKSHQSRPDLTINLDGMIPHHERQLKFDQPSIQLHREELELPELAGPGTWVVELVSNGVSSRALIQKGSITPLLDRTAESQSIRIYNEKNEPIMDGLLDLGSEKIQADEAGVIVIPDSLQQAVDQGTLIAGKLAVPIKLGDRTDQVALNMGIHLEREQLIAERQAELLLRLQLTNHGIEIPLTRLSQVSVTLNATLLGNTVTQRVIGKDLKLAPSLSIPFHVPANLQSLSITLQGSYQSPLGGEPVVLSSTSSYELNHSLLNDQIATVFFAPTTSGHQLEIRGRNGEPIPSRSFNLTLFHSGYSQPFEAACRTDENGIFMLGDLDQIVEARVSGTDLAETHYDPSRRITDVPDSIDCISGETIRLPNILGLTKTNRLQLSLIETTSSDSALSDHFDQISIDANFLVITGLKAGSYRLLQKDSKTALHVYDGVRRDDHIFTKNSIVPVGNSAVPMVESETRDGDDLLIRINNNTATTRVTVVGHRYAFPEWFPGRGAIPFEAANRTETKVGYWPCGYRTGVKVGDEMRYILERRGATKFPGSMLPRPGTLLHRWPDEEAVQDEQDVLLGGGGRSLSRASQEPYSPPPLPMVDSSDGTTMGSSSENCDFLAHPAVVRFDLTPDENGIIRLPIADFKNSQFIEIIAADSSGSDRLKVSLEPSAPELRDQRLIRGLDPATPYVARHSAAALFKDSEATIENLLDADWRAFNTLEDAHQFLIGMTADRNLAEFRFLTKWPDLTEEDKLELLAKYQCHELDLFIARKDKPFFERYLKPMLAAKPQPEFIDDLLLQRDLSPYLRPYAWNRLNAAEKALLAQALPEARDRIARELKLRWDAEAPPPEQQTQLFTQTLQGTDLAVIDTLGLAKNDDVDPFGLAEYDSYSAGSPLLTDKLRRIIIPRIDFNDITFREAVDFLRLRAVELDSTELDPSKKGINMMIDQGQASATDFAQRRISDLHLSNIPLETALNYICEATGMRYKTDDFSVKLVPQTGAGKDMASRTFTVSPDFANKLYGPSLQAGDPFAGLSLDPALSARPSITELLEGSGVRFPEGSKATLTPNGKLIVIAPPSELEKIDRLTESYGEADIEGYFYAPSEADDPFGWQPQITYSKTQIWRESNYYRHRGNTGETFIPLNQFWVDLAAWDGNGPFLSPNFNACHTNGNEALMCLALLDLPFKAEQPEIVSENNTMRVKARAPMVLFYKDTVAVPQANEDSPLLTRQSFYPLHQPTRRVDGQEISNDVSGEFKTGTAYGISLVVTNTSGFGHQIDLLAQIPTGAIPLAGQPETLSISKKIQPFGVINLNLAFYFPSEGTYSICPFGISENGKLLARTSPQQLVVNGNPSDLATNDWRGIAANGSPEQVYSYLRNAPLEGLEIDRILWRLKDQKVYQQIASILRDRMLFSSNVFAYAFLHRDEQGISDYLENSDLIHHLGDWLDSSLLQLRPQIHLNWSQLEFDPVVNPRSHFFSDNPRLTHDLALKYYRDFLDQLAWKPELSAEDRLNLCALLFLQDRIGEAIAEFDQIDPSGLGSRLQYDFLKATSLFYRGQPGEASAIAKTYLSSLPPGIWKDRYQAVVNQTTEITVLFQNSELPGETEEEPAQELQLTSDTSGGLLLKHHGFSKATLDYFQVDLEVLFSANPFLEGDRDSNEPPMIPNHTAEIALTDAESTTAIEVPENLASGNLLVVAKSGDATSMQILDDSPVIVRNQAAARTLQLFDRETTKPVSKVYVKVYAEDQSGEISFHKDGYTDLRGKFDYLTHTGKDISTIRRVAVLIISPEHHIARTMIFER</sequence>
<evidence type="ECO:0000256" key="1">
    <source>
        <dbReference type="SAM" id="MobiDB-lite"/>
    </source>
</evidence>
<evidence type="ECO:0000313" key="2">
    <source>
        <dbReference type="EMBL" id="MBK1882053.1"/>
    </source>
</evidence>
<dbReference type="RefSeq" id="WP_200268811.1">
    <property type="nucleotide sequence ID" value="NZ_JAENIJ010000007.1"/>
</dbReference>
<accession>A0A934VVQ9</accession>